<dbReference type="GO" id="GO:0046033">
    <property type="term" value="P:AMP metabolic process"/>
    <property type="evidence" value="ECO:0007669"/>
    <property type="project" value="TreeGrafter"/>
</dbReference>
<dbReference type="GO" id="GO:0003876">
    <property type="term" value="F:AMP deaminase activity"/>
    <property type="evidence" value="ECO:0007669"/>
    <property type="project" value="UniProtKB-EC"/>
</dbReference>
<dbReference type="InterPro" id="IPR032466">
    <property type="entry name" value="Metal_Hydrolase"/>
</dbReference>
<evidence type="ECO:0000313" key="11">
    <source>
        <dbReference type="WBParaSite" id="sdigi.contig22.g1859.t1"/>
    </source>
</evidence>
<dbReference type="PANTHER" id="PTHR11359">
    <property type="entry name" value="AMP DEAMINASE"/>
    <property type="match status" value="1"/>
</dbReference>
<dbReference type="GO" id="GO:0046872">
    <property type="term" value="F:metal ion binding"/>
    <property type="evidence" value="ECO:0007669"/>
    <property type="project" value="UniProtKB-KW"/>
</dbReference>
<feature type="region of interest" description="Disordered" evidence="9">
    <location>
        <begin position="114"/>
        <end position="133"/>
    </location>
</feature>
<evidence type="ECO:0000256" key="9">
    <source>
        <dbReference type="SAM" id="MobiDB-lite"/>
    </source>
</evidence>
<dbReference type="GO" id="GO:0032264">
    <property type="term" value="P:IMP salvage"/>
    <property type="evidence" value="ECO:0007669"/>
    <property type="project" value="InterPro"/>
</dbReference>
<feature type="compositionally biased region" description="Polar residues" evidence="9">
    <location>
        <begin position="362"/>
        <end position="380"/>
    </location>
</feature>
<evidence type="ECO:0000256" key="6">
    <source>
        <dbReference type="ARBA" id="ARBA00022801"/>
    </source>
</evidence>
<evidence type="ECO:0000313" key="10">
    <source>
        <dbReference type="Proteomes" id="UP000887581"/>
    </source>
</evidence>
<evidence type="ECO:0000256" key="3">
    <source>
        <dbReference type="ARBA" id="ARBA00006676"/>
    </source>
</evidence>
<evidence type="ECO:0000256" key="8">
    <source>
        <dbReference type="ARBA" id="ARBA00023080"/>
    </source>
</evidence>
<keyword evidence="6" id="KW-0378">Hydrolase</keyword>
<comment type="cofactor">
    <cofactor evidence="1">
        <name>Zn(2+)</name>
        <dbReference type="ChEBI" id="CHEBI:29105"/>
    </cofactor>
</comment>
<dbReference type="GO" id="GO:0005829">
    <property type="term" value="C:cytosol"/>
    <property type="evidence" value="ECO:0007669"/>
    <property type="project" value="TreeGrafter"/>
</dbReference>
<dbReference type="InterPro" id="IPR006329">
    <property type="entry name" value="AMPD"/>
</dbReference>
<name>A0A915PKX9_9BILA</name>
<evidence type="ECO:0000256" key="2">
    <source>
        <dbReference type="ARBA" id="ARBA00004955"/>
    </source>
</evidence>
<dbReference type="EC" id="3.5.4.6" evidence="4"/>
<dbReference type="SUPFAM" id="SSF51556">
    <property type="entry name" value="Metallo-dependent hydrolases"/>
    <property type="match status" value="1"/>
</dbReference>
<organism evidence="10 11">
    <name type="scientific">Setaria digitata</name>
    <dbReference type="NCBI Taxonomy" id="48799"/>
    <lineage>
        <taxon>Eukaryota</taxon>
        <taxon>Metazoa</taxon>
        <taxon>Ecdysozoa</taxon>
        <taxon>Nematoda</taxon>
        <taxon>Chromadorea</taxon>
        <taxon>Rhabditida</taxon>
        <taxon>Spirurina</taxon>
        <taxon>Spiruromorpha</taxon>
        <taxon>Filarioidea</taxon>
        <taxon>Setariidae</taxon>
        <taxon>Setaria</taxon>
    </lineage>
</organism>
<dbReference type="PANTHER" id="PTHR11359:SF0">
    <property type="entry name" value="AMP DEAMINASE"/>
    <property type="match status" value="1"/>
</dbReference>
<keyword evidence="8" id="KW-0546">Nucleotide metabolism</keyword>
<evidence type="ECO:0000256" key="1">
    <source>
        <dbReference type="ARBA" id="ARBA00001947"/>
    </source>
</evidence>
<dbReference type="Gene3D" id="3.20.20.140">
    <property type="entry name" value="Metal-dependent hydrolases"/>
    <property type="match status" value="2"/>
</dbReference>
<dbReference type="Pfam" id="PF19326">
    <property type="entry name" value="AMP_deaminase"/>
    <property type="match status" value="1"/>
</dbReference>
<protein>
    <recommendedName>
        <fullName evidence="4">AMP deaminase</fullName>
        <ecNumber evidence="4">3.5.4.6</ecNumber>
    </recommendedName>
</protein>
<evidence type="ECO:0000256" key="5">
    <source>
        <dbReference type="ARBA" id="ARBA00022723"/>
    </source>
</evidence>
<dbReference type="Proteomes" id="UP000887581">
    <property type="component" value="Unplaced"/>
</dbReference>
<sequence length="894" mass="102056">MCLLQVDTRPDHCSLGSQEQEKKAFLSGIFGLETRNVGLIREDKRGTRRIVYRSFADSTKQKSGSISAERIRVKSEVRGEVCKKQSGLFGTPPPSINFFSSSSADVSIFPVATDGSRSSAKQPCPASEPQLHSRIPPIISRPAAMSHQMAPFMASTMKTVDSDVLDCGPFQVGFMEDSDHHTVSPPFEISQYPIEVKESKDAIHRQITNRRRFPDNFRRHSVQARMESAQHDGDSSFLQMNSLSLLNGTDEDAEHRSKSPQHVEMYTFRDAIDVNYQRMAVTGEELSGVPLEDLNESARELTEALMLREEYMERIGNQFPLTTKNFLNGHYPKNLPKYRRKNIEIKSSHDVSKSELSAIPDKNSQLKGNDNDLAAQTSYNPPLPPEDHWGLNVSLPKYKKIYVLKRNRGVVEILDENGKIPNQFRHAHVSKEKFLRDLERLSVMIANGPLGDIKIEWSTFSKVLKSSNDSIQDIPCGKSNSTLHFRGKNAFFLQNDMKITLEQVFEGLGISAYDLSVDMLDVHADRNTFHRFDKFNTKYNPVGESTLREIFIKTDNYVGGKYFADVLKEVLSDLEDSKYQHAEPRLSIYGHNKDEWDKLAKWAIVNDVYSVNARWLIQIPRLYDVYHSKKMIKNFDEMLDNVFTPLFEVTNDPESHPDLFRFLQQVSGIDSVDDESKVEHIKFDRSTPEPEDYSDAENPSYDYYLFYLYANLVPLNALRRERGLNTFSLRPHCGEAGLVSHLVTGYLTSESIAHGLLLRKVPVLQYLFYLSQIGIAMSPLSNNSLFISYHRNPLPEFHMKGLNVSLSTDDPLQFHFTKEALMEEYSIAAQVKVHWLGPNYKEEGVLGNDVSRTNVPDIRVSFRHETLVDELCNLFRTRNIRHVENDDDDDGLKI</sequence>
<keyword evidence="7" id="KW-0862">Zinc</keyword>
<keyword evidence="10" id="KW-1185">Reference proteome</keyword>
<comment type="similarity">
    <text evidence="3">Belongs to the metallo-dependent hydrolases superfamily. Adenosine and AMP deaminases family.</text>
</comment>
<accession>A0A915PKX9</accession>
<proteinExistence type="inferred from homology"/>
<dbReference type="InterPro" id="IPR006650">
    <property type="entry name" value="A/AMP_deam_AS"/>
</dbReference>
<dbReference type="AlphaFoldDB" id="A0A915PKX9"/>
<feature type="region of interest" description="Disordered" evidence="9">
    <location>
        <begin position="349"/>
        <end position="381"/>
    </location>
</feature>
<evidence type="ECO:0000256" key="7">
    <source>
        <dbReference type="ARBA" id="ARBA00022833"/>
    </source>
</evidence>
<dbReference type="WBParaSite" id="sdigi.contig22.g1859.t1">
    <property type="protein sequence ID" value="sdigi.contig22.g1859.t1"/>
    <property type="gene ID" value="sdigi.contig22.g1859"/>
</dbReference>
<dbReference type="FunFam" id="4.10.800.20:FF:000001">
    <property type="entry name" value="AMP deaminase"/>
    <property type="match status" value="1"/>
</dbReference>
<evidence type="ECO:0000256" key="4">
    <source>
        <dbReference type="ARBA" id="ARBA00012775"/>
    </source>
</evidence>
<keyword evidence="5" id="KW-0479">Metal-binding</keyword>
<reference evidence="11" key="1">
    <citation type="submission" date="2022-11" db="UniProtKB">
        <authorList>
            <consortium name="WormBaseParasite"/>
        </authorList>
    </citation>
    <scope>IDENTIFICATION</scope>
</reference>
<comment type="pathway">
    <text evidence="2">Purine metabolism; IMP biosynthesis via salvage pathway; IMP from AMP: step 1/1.</text>
</comment>
<dbReference type="Gene3D" id="4.10.800.20">
    <property type="match status" value="1"/>
</dbReference>
<dbReference type="PROSITE" id="PS00485">
    <property type="entry name" value="A_DEAMINASE"/>
    <property type="match status" value="1"/>
</dbReference>